<dbReference type="EMBL" id="MLJW01001910">
    <property type="protein sequence ID" value="OIQ76291.1"/>
    <property type="molecule type" value="Genomic_DNA"/>
</dbReference>
<proteinExistence type="predicted"/>
<name>A0A1J5QFJ2_9ZZZZ</name>
<accession>A0A1J5QFJ2</accession>
<reference evidence="1" key="1">
    <citation type="submission" date="2016-10" db="EMBL/GenBank/DDBJ databases">
        <title>Sequence of Gallionella enrichment culture.</title>
        <authorList>
            <person name="Poehlein A."/>
            <person name="Muehling M."/>
            <person name="Daniel R."/>
        </authorList>
    </citation>
    <scope>NUCLEOTIDE SEQUENCE</scope>
</reference>
<organism evidence="1">
    <name type="scientific">mine drainage metagenome</name>
    <dbReference type="NCBI Taxonomy" id="410659"/>
    <lineage>
        <taxon>unclassified sequences</taxon>
        <taxon>metagenomes</taxon>
        <taxon>ecological metagenomes</taxon>
    </lineage>
</organism>
<sequence>MLPFGVLTLARPMAVRTLSSDRPSAASCLALTVTRTAGLCPPDSVTRPTPGTCESFWLSRVSARS</sequence>
<gene>
    <name evidence="1" type="ORF">GALL_420330</name>
</gene>
<comment type="caution">
    <text evidence="1">The sequence shown here is derived from an EMBL/GenBank/DDBJ whole genome shotgun (WGS) entry which is preliminary data.</text>
</comment>
<protein>
    <submittedName>
        <fullName evidence="1">Uncharacterized protein</fullName>
    </submittedName>
</protein>
<evidence type="ECO:0000313" key="1">
    <source>
        <dbReference type="EMBL" id="OIQ76291.1"/>
    </source>
</evidence>
<dbReference type="AlphaFoldDB" id="A0A1J5QFJ2"/>